<comment type="caution">
    <text evidence="2">The sequence shown here is derived from an EMBL/GenBank/DDBJ whole genome shotgun (WGS) entry which is preliminary data.</text>
</comment>
<accession>A0AAV3UH52</accession>
<sequence>MSVFADLHVHTTNSDGSMELSEVPAVARSADVSVVAITDHDRLHPDLPTPVTNVEGVTIVHGIELRVEAPDGQHIDLLGYGVYPTPELIAELERLQEDRVERGQAIIDCVEDHLDIDLDLESREGLGRPHIARAIDANPDTEHDFNSAFAEVIGTDEPCYVARDIPSFEDAVSLLSESSGLVGLAHPFRYSDPTSALALTSELDAVERYYPYGREVDTRPIERAIADNNLVPTGGSDAHEDVLGEAGLSKEEYRHFRSAVTL</sequence>
<dbReference type="Gene3D" id="3.20.20.140">
    <property type="entry name" value="Metal-dependent hydrolases"/>
    <property type="match status" value="1"/>
</dbReference>
<dbReference type="EMBL" id="BAABKX010000001">
    <property type="protein sequence ID" value="GAA5047206.1"/>
    <property type="molecule type" value="Genomic_DNA"/>
</dbReference>
<dbReference type="AlphaFoldDB" id="A0AAV3UH52"/>
<proteinExistence type="predicted"/>
<name>A0AAV3UH52_9EURY</name>
<dbReference type="PANTHER" id="PTHR42924:SF18">
    <property type="entry name" value="POLYMERASE_HISTIDINOL PHOSPHATASE N-TERMINAL DOMAIN-CONTAINING PROTEIN"/>
    <property type="match status" value="1"/>
</dbReference>
<dbReference type="SMART" id="SM00481">
    <property type="entry name" value="POLIIIAc"/>
    <property type="match status" value="1"/>
</dbReference>
<evidence type="ECO:0000313" key="3">
    <source>
        <dbReference type="Proteomes" id="UP001501729"/>
    </source>
</evidence>
<dbReference type="SUPFAM" id="SSF89550">
    <property type="entry name" value="PHP domain-like"/>
    <property type="match status" value="1"/>
</dbReference>
<dbReference type="InterPro" id="IPR016195">
    <property type="entry name" value="Pol/histidinol_Pase-like"/>
</dbReference>
<dbReference type="GO" id="GO:0004534">
    <property type="term" value="F:5'-3' RNA exonuclease activity"/>
    <property type="evidence" value="ECO:0007669"/>
    <property type="project" value="TreeGrafter"/>
</dbReference>
<protein>
    <submittedName>
        <fullName evidence="2">PHP domain-containing protein</fullName>
    </submittedName>
</protein>
<dbReference type="InterPro" id="IPR052018">
    <property type="entry name" value="PHP_domain"/>
</dbReference>
<dbReference type="Gene3D" id="1.10.150.650">
    <property type="match status" value="1"/>
</dbReference>
<dbReference type="GeneID" id="68612337"/>
<evidence type="ECO:0000259" key="1">
    <source>
        <dbReference type="SMART" id="SM00481"/>
    </source>
</evidence>
<evidence type="ECO:0000313" key="2">
    <source>
        <dbReference type="EMBL" id="GAA5047206.1"/>
    </source>
</evidence>
<gene>
    <name evidence="2" type="ORF">GCM10025751_17450</name>
</gene>
<feature type="domain" description="Polymerase/histidinol phosphatase N-terminal" evidence="1">
    <location>
        <begin position="5"/>
        <end position="69"/>
    </location>
</feature>
<organism evidence="2 3">
    <name type="scientific">Haladaptatus pallidirubidus</name>
    <dbReference type="NCBI Taxonomy" id="1008152"/>
    <lineage>
        <taxon>Archaea</taxon>
        <taxon>Methanobacteriati</taxon>
        <taxon>Methanobacteriota</taxon>
        <taxon>Stenosarchaea group</taxon>
        <taxon>Halobacteria</taxon>
        <taxon>Halobacteriales</taxon>
        <taxon>Haladaptataceae</taxon>
        <taxon>Haladaptatus</taxon>
    </lineage>
</organism>
<dbReference type="Proteomes" id="UP001501729">
    <property type="component" value="Unassembled WGS sequence"/>
</dbReference>
<reference evidence="2 3" key="1">
    <citation type="journal article" date="2019" name="Int. J. Syst. Evol. Microbiol.">
        <title>The Global Catalogue of Microorganisms (GCM) 10K type strain sequencing project: providing services to taxonomists for standard genome sequencing and annotation.</title>
        <authorList>
            <consortium name="The Broad Institute Genomics Platform"/>
            <consortium name="The Broad Institute Genome Sequencing Center for Infectious Disease"/>
            <person name="Wu L."/>
            <person name="Ma J."/>
        </authorList>
    </citation>
    <scope>NUCLEOTIDE SEQUENCE [LARGE SCALE GENOMIC DNA]</scope>
    <source>
        <strain evidence="2 3">JCM 17504</strain>
    </source>
</reference>
<dbReference type="GO" id="GO:0035312">
    <property type="term" value="F:5'-3' DNA exonuclease activity"/>
    <property type="evidence" value="ECO:0007669"/>
    <property type="project" value="TreeGrafter"/>
</dbReference>
<dbReference type="PANTHER" id="PTHR42924">
    <property type="entry name" value="EXONUCLEASE"/>
    <property type="match status" value="1"/>
</dbReference>
<keyword evidence="3" id="KW-1185">Reference proteome</keyword>
<dbReference type="InterPro" id="IPR003141">
    <property type="entry name" value="Pol/His_phosphatase_N"/>
</dbReference>
<dbReference type="RefSeq" id="WP_227776509.1">
    <property type="nucleotide sequence ID" value="NZ_BAABKX010000001.1"/>
</dbReference>